<comment type="caution">
    <text evidence="1">The sequence shown here is derived from an EMBL/GenBank/DDBJ whole genome shotgun (WGS) entry which is preliminary data.</text>
</comment>
<organism evidence="1 2">
    <name type="scientific">Spiromyces aspiralis</name>
    <dbReference type="NCBI Taxonomy" id="68401"/>
    <lineage>
        <taxon>Eukaryota</taxon>
        <taxon>Fungi</taxon>
        <taxon>Fungi incertae sedis</taxon>
        <taxon>Zoopagomycota</taxon>
        <taxon>Kickxellomycotina</taxon>
        <taxon>Kickxellomycetes</taxon>
        <taxon>Kickxellales</taxon>
        <taxon>Kickxellaceae</taxon>
        <taxon>Spiromyces</taxon>
    </lineage>
</organism>
<keyword evidence="2" id="KW-1185">Reference proteome</keyword>
<evidence type="ECO:0000313" key="2">
    <source>
        <dbReference type="Proteomes" id="UP001145114"/>
    </source>
</evidence>
<gene>
    <name evidence="1" type="ORF">EV182_003535</name>
</gene>
<sequence length="235" mass="25103">MAKRIMTSITSTNNQQPAPPYHRRRPGSISFARNNSGSVKGISATNHSINPVSNNSGSNNGGTVSLTATDTVAATPVAAPSQTVMNAPTPGTAGSDTFKPPTVSASSTSINISQISPPIIFDKWGTQRQRAPTPRLTMLPANTPFLQNSGPMSAPIFTTMHARSINGVLTALDGRSVNSGIVRYDQVVEEKWGVIEYKLLPIFNGEGLDGSVEEMNELVRNCLRSDMENLHGEIR</sequence>
<proteinExistence type="predicted"/>
<dbReference type="EMBL" id="JAMZIH010006075">
    <property type="protein sequence ID" value="KAJ1674311.1"/>
    <property type="molecule type" value="Genomic_DNA"/>
</dbReference>
<dbReference type="Proteomes" id="UP001145114">
    <property type="component" value="Unassembled WGS sequence"/>
</dbReference>
<accession>A0ACC1HFA3</accession>
<feature type="non-terminal residue" evidence="1">
    <location>
        <position position="235"/>
    </location>
</feature>
<protein>
    <submittedName>
        <fullName evidence="1">Uncharacterized protein</fullName>
    </submittedName>
</protein>
<name>A0ACC1HFA3_9FUNG</name>
<reference evidence="1" key="1">
    <citation type="submission" date="2022-06" db="EMBL/GenBank/DDBJ databases">
        <title>Phylogenomic reconstructions and comparative analyses of Kickxellomycotina fungi.</title>
        <authorList>
            <person name="Reynolds N.K."/>
            <person name="Stajich J.E."/>
            <person name="Barry K."/>
            <person name="Grigoriev I.V."/>
            <person name="Crous P."/>
            <person name="Smith M.E."/>
        </authorList>
    </citation>
    <scope>NUCLEOTIDE SEQUENCE</scope>
    <source>
        <strain evidence="1">RSA 2271</strain>
    </source>
</reference>
<evidence type="ECO:0000313" key="1">
    <source>
        <dbReference type="EMBL" id="KAJ1674311.1"/>
    </source>
</evidence>